<dbReference type="GO" id="GO:0051536">
    <property type="term" value="F:iron-sulfur cluster binding"/>
    <property type="evidence" value="ECO:0007669"/>
    <property type="project" value="UniProtKB-KW"/>
</dbReference>
<dbReference type="GO" id="GO:0005829">
    <property type="term" value="C:cytosol"/>
    <property type="evidence" value="ECO:0007669"/>
    <property type="project" value="TreeGrafter"/>
</dbReference>
<dbReference type="InterPro" id="IPR051198">
    <property type="entry name" value="BchE-like"/>
</dbReference>
<accession>A0A450YCJ8</accession>
<feature type="domain" description="Radical SAM core" evidence="6">
    <location>
        <begin position="175"/>
        <end position="397"/>
    </location>
</feature>
<evidence type="ECO:0000256" key="2">
    <source>
        <dbReference type="ARBA" id="ARBA00022691"/>
    </source>
</evidence>
<dbReference type="Gene3D" id="3.80.30.20">
    <property type="entry name" value="tm_1862 like domain"/>
    <property type="match status" value="1"/>
</dbReference>
<dbReference type="PANTHER" id="PTHR43409:SF16">
    <property type="entry name" value="SLR0320 PROTEIN"/>
    <property type="match status" value="1"/>
</dbReference>
<dbReference type="Pfam" id="PF04055">
    <property type="entry name" value="Radical_SAM"/>
    <property type="match status" value="1"/>
</dbReference>
<dbReference type="SMART" id="SM00729">
    <property type="entry name" value="Elp3"/>
    <property type="match status" value="1"/>
</dbReference>
<evidence type="ECO:0000313" key="7">
    <source>
        <dbReference type="EMBL" id="VFK39271.1"/>
    </source>
</evidence>
<protein>
    <submittedName>
        <fullName evidence="7">Radical SAM superfamily enzyme YgiQ, UPF0313 family</fullName>
    </submittedName>
</protein>
<keyword evidence="3" id="KW-0479">Metal-binding</keyword>
<dbReference type="SUPFAM" id="SSF102114">
    <property type="entry name" value="Radical SAM enzymes"/>
    <property type="match status" value="1"/>
</dbReference>
<dbReference type="PANTHER" id="PTHR43409">
    <property type="entry name" value="ANAEROBIC MAGNESIUM-PROTOPORPHYRIN IX MONOMETHYL ESTER CYCLASE-RELATED"/>
    <property type="match status" value="1"/>
</dbReference>
<dbReference type="EMBL" id="CAADFT010000004">
    <property type="protein sequence ID" value="VFK39271.1"/>
    <property type="molecule type" value="Genomic_DNA"/>
</dbReference>
<name>A0A450YCJ8_9GAMM</name>
<dbReference type="InterPro" id="IPR006638">
    <property type="entry name" value="Elp3/MiaA/NifB-like_rSAM"/>
</dbReference>
<dbReference type="InterPro" id="IPR058240">
    <property type="entry name" value="rSAM_sf"/>
</dbReference>
<keyword evidence="5" id="KW-0411">Iron-sulfur</keyword>
<proteinExistence type="predicted"/>
<sequence length="422" mass="48795">MQSPKKVLIVSFDLPRKGEASPSLAIASLIAYAKANKRYGNDFHIHHVSIDMLENHDKPLVYFMDKIFNPCMQYETIAIATYIWSEFIITELIRRLRAIGYNGKIVLGGYQITYGRERMLKREYPECDIFISGYGEKSLVESIFMERPRKAIQLKKQPNFSELVSPYLSGEINVMTGQDMVRLETKRGCPYVCSFCAHRDLTERKVRTIKMSRVIEELEYFYALKVKKINILDPVFNTGNEYLSLLEEMVRIGFSSIISLQARLEMIRGSKGRHFIELVEKMNVIMEFGVQTIFKEELKSINRSSDLKHIRDILRSMNARSIDYETSLIYGLPNQTLDSFKRSVDFLLENGAKKIFAFPLMLLKGTELYEQKQKWNLEEKILGDFNIPAVVSGNTFSEEDWLKMNEIADNLGRGIFHSTCSP</sequence>
<dbReference type="Gene3D" id="3.40.50.280">
    <property type="entry name" value="Cobalamin-binding domain"/>
    <property type="match status" value="1"/>
</dbReference>
<gene>
    <name evidence="7" type="ORF">BECKTC1821E_GA0114239_100468</name>
</gene>
<evidence type="ECO:0000256" key="4">
    <source>
        <dbReference type="ARBA" id="ARBA00023004"/>
    </source>
</evidence>
<dbReference type="InterPro" id="IPR023404">
    <property type="entry name" value="rSAM_horseshoe"/>
</dbReference>
<dbReference type="CDD" id="cd01335">
    <property type="entry name" value="Radical_SAM"/>
    <property type="match status" value="1"/>
</dbReference>
<dbReference type="SFLD" id="SFLDG01082">
    <property type="entry name" value="B12-binding_domain_containing"/>
    <property type="match status" value="1"/>
</dbReference>
<evidence type="ECO:0000256" key="5">
    <source>
        <dbReference type="ARBA" id="ARBA00023014"/>
    </source>
</evidence>
<evidence type="ECO:0000256" key="3">
    <source>
        <dbReference type="ARBA" id="ARBA00022723"/>
    </source>
</evidence>
<dbReference type="InterPro" id="IPR007197">
    <property type="entry name" value="rSAM"/>
</dbReference>
<keyword evidence="4" id="KW-0408">Iron</keyword>
<evidence type="ECO:0000259" key="6">
    <source>
        <dbReference type="PROSITE" id="PS51918"/>
    </source>
</evidence>
<dbReference type="AlphaFoldDB" id="A0A450YCJ8"/>
<evidence type="ECO:0000256" key="1">
    <source>
        <dbReference type="ARBA" id="ARBA00001966"/>
    </source>
</evidence>
<keyword evidence="2" id="KW-0949">S-adenosyl-L-methionine</keyword>
<comment type="cofactor">
    <cofactor evidence="1">
        <name>[4Fe-4S] cluster</name>
        <dbReference type="ChEBI" id="CHEBI:49883"/>
    </cofactor>
</comment>
<dbReference type="GO" id="GO:0003824">
    <property type="term" value="F:catalytic activity"/>
    <property type="evidence" value="ECO:0007669"/>
    <property type="project" value="InterPro"/>
</dbReference>
<dbReference type="SFLD" id="SFLDS00029">
    <property type="entry name" value="Radical_SAM"/>
    <property type="match status" value="1"/>
</dbReference>
<reference evidence="7" key="1">
    <citation type="submission" date="2019-02" db="EMBL/GenBank/DDBJ databases">
        <authorList>
            <person name="Gruber-Vodicka R. H."/>
            <person name="Seah K. B. B."/>
        </authorList>
    </citation>
    <scope>NUCLEOTIDE SEQUENCE</scope>
    <source>
        <strain evidence="7">BECK_BZ125</strain>
    </source>
</reference>
<dbReference type="PROSITE" id="PS51918">
    <property type="entry name" value="RADICAL_SAM"/>
    <property type="match status" value="1"/>
</dbReference>
<dbReference type="GO" id="GO:0046872">
    <property type="term" value="F:metal ion binding"/>
    <property type="evidence" value="ECO:0007669"/>
    <property type="project" value="UniProtKB-KW"/>
</dbReference>
<organism evidence="7">
    <name type="scientific">Candidatus Kentrum sp. TC</name>
    <dbReference type="NCBI Taxonomy" id="2126339"/>
    <lineage>
        <taxon>Bacteria</taxon>
        <taxon>Pseudomonadati</taxon>
        <taxon>Pseudomonadota</taxon>
        <taxon>Gammaproteobacteria</taxon>
        <taxon>Candidatus Kentrum</taxon>
    </lineage>
</organism>